<evidence type="ECO:0000259" key="3">
    <source>
        <dbReference type="Pfam" id="PF05193"/>
    </source>
</evidence>
<dbReference type="InterPro" id="IPR011765">
    <property type="entry name" value="Pept_M16_N"/>
</dbReference>
<dbReference type="EMBL" id="JAJEKE010000006">
    <property type="protein sequence ID" value="MCQ1529707.1"/>
    <property type="molecule type" value="Genomic_DNA"/>
</dbReference>
<dbReference type="Pfam" id="PF05193">
    <property type="entry name" value="Peptidase_M16_C"/>
    <property type="match status" value="1"/>
</dbReference>
<dbReference type="RefSeq" id="WP_255227217.1">
    <property type="nucleotide sequence ID" value="NZ_JAJEKE010000006.1"/>
</dbReference>
<name>A0ABT1NEM2_9FIRM</name>
<reference evidence="5 6" key="1">
    <citation type="submission" date="2021-10" db="EMBL/GenBank/DDBJ databases">
        <title>Lutispora strain m25 sp. nov., a thermophilic, non-spore-forming bacterium isolated from a lab-scale methanogenic bioreactor digesting anaerobic sludge.</title>
        <authorList>
            <person name="El Houari A."/>
            <person name="Mcdonald J."/>
        </authorList>
    </citation>
    <scope>NUCLEOTIDE SEQUENCE [LARGE SCALE GENOMIC DNA]</scope>
    <source>
        <strain evidence="6">m25</strain>
    </source>
</reference>
<feature type="domain" description="Presequence protease mitochondrial-type C-terminal" evidence="4">
    <location>
        <begin position="786"/>
        <end position="943"/>
    </location>
</feature>
<evidence type="ECO:0000313" key="5">
    <source>
        <dbReference type="EMBL" id="MCQ1529707.1"/>
    </source>
</evidence>
<evidence type="ECO:0000313" key="6">
    <source>
        <dbReference type="Proteomes" id="UP001651880"/>
    </source>
</evidence>
<dbReference type="Gene3D" id="3.30.830.10">
    <property type="entry name" value="Metalloenzyme, LuxS/M16 peptidase-like"/>
    <property type="match status" value="4"/>
</dbReference>
<evidence type="ECO:0000259" key="4">
    <source>
        <dbReference type="Pfam" id="PF22516"/>
    </source>
</evidence>
<dbReference type="Pfam" id="PF00675">
    <property type="entry name" value="Peptidase_M16"/>
    <property type="match status" value="1"/>
</dbReference>
<organism evidence="5 6">
    <name type="scientific">Lutispora saccharofermentans</name>
    <dbReference type="NCBI Taxonomy" id="3024236"/>
    <lineage>
        <taxon>Bacteria</taxon>
        <taxon>Bacillati</taxon>
        <taxon>Bacillota</taxon>
        <taxon>Clostridia</taxon>
        <taxon>Lutisporales</taxon>
        <taxon>Lutisporaceae</taxon>
        <taxon>Lutispora</taxon>
    </lineage>
</organism>
<dbReference type="Proteomes" id="UP001651880">
    <property type="component" value="Unassembled WGS sequence"/>
</dbReference>
<dbReference type="SUPFAM" id="SSF63411">
    <property type="entry name" value="LuxS/MPP-like metallohydrolase"/>
    <property type="match status" value="3"/>
</dbReference>
<feature type="domain" description="Peptidase M16 N-terminal" evidence="2">
    <location>
        <begin position="82"/>
        <end position="184"/>
    </location>
</feature>
<sequence length="976" mass="108055">MVKTKTLTILLITVFLIQCFPLSALAAQSTFDGVDLQKSGFTLITKQYLAEKNATAYYLKHTKSGASIFYLDDGKEEKTFSIGFRTPPENNKGANHILEHSLMCGSEKYPSKNLTTYLRSTSVATMINASTADDSTCYAFKTSNKTDFYNLADVYINAALSPSVLTDENIFKQQGIRREYSEGKAVYNGVVYNELRLNDLQGSESTINFVASKMYTNLYGNTVPAFSSGGTVDAITGLTYSDVLSVYKKYYTPANSIICISGNQDIGKTLSLLNSYLKDYSNKAPDIKWNYSAIKPQNPIQSYNVIDQTKTVDIGFLYSGSPVIETKAAFAREALMAIVQKRLSENYPDIYNVGGYTGGIFNLAIIISNVTADKKNEVISDFESILTSLKLDGIGKDELNAAIEQVENSKNNYRVTETSDLALDGFVYGSNPFMFLNQTADFQYLKDNPSYFKTILDRYFISNQYKSIVVSGHISKVADSNEIKVSASELAKIKAETEAFNAWAETPDSSETLAKLPVLSIDEFRQDHLGPKSGQTEKLETSNGASCYATLDDSAETINFGMYFELPKSGENLQYATLMTQFLNYKLTSLGLNSVYCSLSPAENFFNKNDINPRFIIAASCDKMTIADTTRQVVGFLNRTDLFSAKELEEFLEQEDSNSKRLSSTPYYISCDMMYDSQSQADKFRTATVGSTGMGSIFYFNFIKQMLQTPSGCSACASRLNSIFADTVNRNGLIIGYYGNSAGYNTFKSIFDSFVANISGKVHSDYTDTIQPGYNSAVILSNKQDVSHIMQIGNIYKSGYQYSGKMEVLGNLLKAEYLRPVLRGKMGAYGASASFTNGTIIFSVAGISEIDKALEVFAGAGNYLRNLSMTQKELDSFIVSTVNQFDQYYNSDNYYFELKPLAGCTIDDWKKIRQDMLSTTVEDIKNYAGFIDAVIAQKSVFVVANDETAAKTKFPFECTVNSADFTVTPLVNKSSK</sequence>
<proteinExistence type="predicted"/>
<evidence type="ECO:0000256" key="1">
    <source>
        <dbReference type="SAM" id="SignalP"/>
    </source>
</evidence>
<feature type="signal peptide" evidence="1">
    <location>
        <begin position="1"/>
        <end position="26"/>
    </location>
</feature>
<dbReference type="InterPro" id="IPR007863">
    <property type="entry name" value="Peptidase_M16_C"/>
</dbReference>
<feature type="domain" description="Peptidase M16 C-terminal" evidence="3">
    <location>
        <begin position="238"/>
        <end position="405"/>
    </location>
</feature>
<dbReference type="PANTHER" id="PTHR43016:SF13">
    <property type="entry name" value="PRESEQUENCE PROTEASE, MITOCHONDRIAL"/>
    <property type="match status" value="1"/>
</dbReference>
<dbReference type="PANTHER" id="PTHR43016">
    <property type="entry name" value="PRESEQUENCE PROTEASE"/>
    <property type="match status" value="1"/>
</dbReference>
<accession>A0ABT1NEM2</accession>
<keyword evidence="1" id="KW-0732">Signal</keyword>
<gene>
    <name evidence="5" type="ORF">LJD61_09100</name>
</gene>
<feature type="chain" id="PRO_5045329583" evidence="1">
    <location>
        <begin position="27"/>
        <end position="976"/>
    </location>
</feature>
<comment type="caution">
    <text evidence="5">The sequence shown here is derived from an EMBL/GenBank/DDBJ whole genome shotgun (WGS) entry which is preliminary data.</text>
</comment>
<protein>
    <submittedName>
        <fullName evidence="5">Insulinase family protein</fullName>
    </submittedName>
</protein>
<dbReference type="InterPro" id="IPR055130">
    <property type="entry name" value="PreP_C"/>
</dbReference>
<dbReference type="Pfam" id="PF22516">
    <property type="entry name" value="PreP_C"/>
    <property type="match status" value="1"/>
</dbReference>
<evidence type="ECO:0000259" key="2">
    <source>
        <dbReference type="Pfam" id="PF00675"/>
    </source>
</evidence>
<dbReference type="InterPro" id="IPR011249">
    <property type="entry name" value="Metalloenz_LuxS/M16"/>
</dbReference>
<keyword evidence="6" id="KW-1185">Reference proteome</keyword>